<protein>
    <submittedName>
        <fullName evidence="1">Uncharacterized protein</fullName>
    </submittedName>
</protein>
<dbReference type="Proteomes" id="UP001367508">
    <property type="component" value="Unassembled WGS sequence"/>
</dbReference>
<keyword evidence="2" id="KW-1185">Reference proteome</keyword>
<sequence>MHNHRCCRKTTRSGGVFLPTIEPPGALFSSNSSSLIKDDVTFLTSILFGHHKPCMSSSPLVVLDLFLDDTATIIFSTAIVVLLIVTTMDGGDFVSHPLHHIELSLSIRFTLSPHSPSHPPLIAYPQTRSP</sequence>
<evidence type="ECO:0000313" key="1">
    <source>
        <dbReference type="EMBL" id="KAK7316260.1"/>
    </source>
</evidence>
<reference evidence="1 2" key="1">
    <citation type="submission" date="2024-01" db="EMBL/GenBank/DDBJ databases">
        <title>The genomes of 5 underutilized Papilionoideae crops provide insights into root nodulation and disease resistanc.</title>
        <authorList>
            <person name="Jiang F."/>
        </authorList>
    </citation>
    <scope>NUCLEOTIDE SEQUENCE [LARGE SCALE GENOMIC DNA]</scope>
    <source>
        <strain evidence="1">LVBAO_FW01</strain>
        <tissue evidence="1">Leaves</tissue>
    </source>
</reference>
<dbReference type="AlphaFoldDB" id="A0AAN9KEW8"/>
<comment type="caution">
    <text evidence="1">The sequence shown here is derived from an EMBL/GenBank/DDBJ whole genome shotgun (WGS) entry which is preliminary data.</text>
</comment>
<dbReference type="EMBL" id="JAYMYQ010000008">
    <property type="protein sequence ID" value="KAK7316260.1"/>
    <property type="molecule type" value="Genomic_DNA"/>
</dbReference>
<accession>A0AAN9KEW8</accession>
<organism evidence="1 2">
    <name type="scientific">Canavalia gladiata</name>
    <name type="common">Sword bean</name>
    <name type="synonym">Dolichos gladiatus</name>
    <dbReference type="NCBI Taxonomy" id="3824"/>
    <lineage>
        <taxon>Eukaryota</taxon>
        <taxon>Viridiplantae</taxon>
        <taxon>Streptophyta</taxon>
        <taxon>Embryophyta</taxon>
        <taxon>Tracheophyta</taxon>
        <taxon>Spermatophyta</taxon>
        <taxon>Magnoliopsida</taxon>
        <taxon>eudicotyledons</taxon>
        <taxon>Gunneridae</taxon>
        <taxon>Pentapetalae</taxon>
        <taxon>rosids</taxon>
        <taxon>fabids</taxon>
        <taxon>Fabales</taxon>
        <taxon>Fabaceae</taxon>
        <taxon>Papilionoideae</taxon>
        <taxon>50 kb inversion clade</taxon>
        <taxon>NPAAA clade</taxon>
        <taxon>indigoferoid/millettioid clade</taxon>
        <taxon>Phaseoleae</taxon>
        <taxon>Canavalia</taxon>
    </lineage>
</organism>
<gene>
    <name evidence="1" type="ORF">VNO77_35155</name>
</gene>
<evidence type="ECO:0000313" key="2">
    <source>
        <dbReference type="Proteomes" id="UP001367508"/>
    </source>
</evidence>
<proteinExistence type="predicted"/>
<name>A0AAN9KEW8_CANGL</name>